<dbReference type="GO" id="GO:0046872">
    <property type="term" value="F:metal ion binding"/>
    <property type="evidence" value="ECO:0007669"/>
    <property type="project" value="UniProtKB-KW"/>
</dbReference>
<dbReference type="Pfam" id="PF03411">
    <property type="entry name" value="Peptidase_M74"/>
    <property type="match status" value="1"/>
</dbReference>
<gene>
    <name evidence="11" type="ORF">CAP_1766</name>
</gene>
<dbReference type="eggNOG" id="COG3770">
    <property type="taxonomic scope" value="Bacteria"/>
</dbReference>
<dbReference type="GO" id="GO:0008237">
    <property type="term" value="F:metallopeptidase activity"/>
    <property type="evidence" value="ECO:0007669"/>
    <property type="project" value="UniProtKB-KW"/>
</dbReference>
<dbReference type="PROSITE" id="PS51257">
    <property type="entry name" value="PROKAR_LIPOPROTEIN"/>
    <property type="match status" value="1"/>
</dbReference>
<feature type="chain" id="PRO_5001500491" description="LysM domain-containing protein" evidence="9">
    <location>
        <begin position="26"/>
        <end position="432"/>
    </location>
</feature>
<name>A0A017TDH2_9BACT</name>
<feature type="signal peptide" evidence="9">
    <location>
        <begin position="1"/>
        <end position="25"/>
    </location>
</feature>
<keyword evidence="12" id="KW-1185">Reference proteome</keyword>
<dbReference type="GO" id="GO:0006508">
    <property type="term" value="P:proteolysis"/>
    <property type="evidence" value="ECO:0007669"/>
    <property type="project" value="UniProtKB-KW"/>
</dbReference>
<keyword evidence="4" id="KW-0574">Periplasm</keyword>
<organism evidence="11 12">
    <name type="scientific">Chondromyces apiculatus DSM 436</name>
    <dbReference type="NCBI Taxonomy" id="1192034"/>
    <lineage>
        <taxon>Bacteria</taxon>
        <taxon>Pseudomonadati</taxon>
        <taxon>Myxococcota</taxon>
        <taxon>Polyangia</taxon>
        <taxon>Polyangiales</taxon>
        <taxon>Polyangiaceae</taxon>
        <taxon>Chondromyces</taxon>
    </lineage>
</organism>
<keyword evidence="3 9" id="KW-0732">Signal</keyword>
<reference evidence="11 12" key="1">
    <citation type="submission" date="2013-05" db="EMBL/GenBank/DDBJ databases">
        <title>Genome assembly of Chondromyces apiculatus DSM 436.</title>
        <authorList>
            <person name="Sharma G."/>
            <person name="Khatri I."/>
            <person name="Kaur C."/>
            <person name="Mayilraj S."/>
            <person name="Subramanian S."/>
        </authorList>
    </citation>
    <scope>NUCLEOTIDE SEQUENCE [LARGE SCALE GENOMIC DNA]</scope>
    <source>
        <strain evidence="11 12">DSM 436</strain>
    </source>
</reference>
<feature type="domain" description="LysM" evidence="10">
    <location>
        <begin position="337"/>
        <end position="380"/>
    </location>
</feature>
<evidence type="ECO:0000256" key="2">
    <source>
        <dbReference type="ARBA" id="ARBA00022723"/>
    </source>
</evidence>
<sequence>MPRWSLGIMLLLAACAACTSASWSATRPAAGPPRLEFSAHGGGDEEALAAAGEGITDGVPHDADELAAHEPDDAHEDHDDGEDPEEDIDASVEHAPADGGKPTAARSPLTDLSDADIERMLREDPASIGCLSLGATNAGRLFNGVQMPEGEGWKHLSPAQAWGTQETVDFLIRAITETRRQHPDSPPLYLGHISARNGGPLSPHVSHQAGRDVDISYYLTPQRPGFHRATAKNLDLDRSWGFVRALITETDVEMILIDSGVQKLLKEHALQIGEDPAWIDEVFQVGSRSRRPLIRHARGHANHIHIRFYSPVAQASAARAHGLMAKHGKVQPAVRYIRHVVKNGQTLGILAKRYGVTVESIQRANQLKGTFIKAKRVLNIPHPGGSAGAAGAAGATSAPASPPVLRPPVIPARRLPPEHATSRRRTPAPSPG</sequence>
<dbReference type="EMBL" id="ASRX01000015">
    <property type="protein sequence ID" value="EYF06636.1"/>
    <property type="molecule type" value="Genomic_DNA"/>
</dbReference>
<dbReference type="SUPFAM" id="SSF55166">
    <property type="entry name" value="Hedgehog/DD-peptidase"/>
    <property type="match status" value="1"/>
</dbReference>
<dbReference type="InterPro" id="IPR005073">
    <property type="entry name" value="Peptidase_M74"/>
</dbReference>
<proteinExistence type="predicted"/>
<feature type="region of interest" description="Disordered" evidence="8">
    <location>
        <begin position="384"/>
        <end position="432"/>
    </location>
</feature>
<accession>A0A017TDH2</accession>
<evidence type="ECO:0000256" key="7">
    <source>
        <dbReference type="ARBA" id="ARBA00023049"/>
    </source>
</evidence>
<keyword evidence="1" id="KW-0645">Protease</keyword>
<evidence type="ECO:0000256" key="5">
    <source>
        <dbReference type="ARBA" id="ARBA00022801"/>
    </source>
</evidence>
<evidence type="ECO:0000313" key="12">
    <source>
        <dbReference type="Proteomes" id="UP000019678"/>
    </source>
</evidence>
<comment type="caution">
    <text evidence="11">The sequence shown here is derived from an EMBL/GenBank/DDBJ whole genome shotgun (WGS) entry which is preliminary data.</text>
</comment>
<keyword evidence="5" id="KW-0378">Hydrolase</keyword>
<feature type="compositionally biased region" description="Pro residues" evidence="8">
    <location>
        <begin position="400"/>
        <end position="410"/>
    </location>
</feature>
<dbReference type="InterPro" id="IPR009045">
    <property type="entry name" value="Zn_M74/Hedgehog-like"/>
</dbReference>
<dbReference type="eggNOG" id="COG1388">
    <property type="taxonomic scope" value="Bacteria"/>
</dbReference>
<keyword evidence="7" id="KW-0482">Metalloprotease</keyword>
<dbReference type="AlphaFoldDB" id="A0A017TDH2"/>
<dbReference type="Gene3D" id="3.10.350.10">
    <property type="entry name" value="LysM domain"/>
    <property type="match status" value="1"/>
</dbReference>
<evidence type="ECO:0000256" key="4">
    <source>
        <dbReference type="ARBA" id="ARBA00022764"/>
    </source>
</evidence>
<keyword evidence="2" id="KW-0479">Metal-binding</keyword>
<evidence type="ECO:0000256" key="9">
    <source>
        <dbReference type="SAM" id="SignalP"/>
    </source>
</evidence>
<evidence type="ECO:0000256" key="3">
    <source>
        <dbReference type="ARBA" id="ARBA00022729"/>
    </source>
</evidence>
<dbReference type="Gene3D" id="3.30.1380.10">
    <property type="match status" value="1"/>
</dbReference>
<dbReference type="SMART" id="SM00257">
    <property type="entry name" value="LysM"/>
    <property type="match status" value="1"/>
</dbReference>
<dbReference type="STRING" id="1192034.CAP_1766"/>
<dbReference type="CDD" id="cd00118">
    <property type="entry name" value="LysM"/>
    <property type="match status" value="1"/>
</dbReference>
<dbReference type="GO" id="GO:0030288">
    <property type="term" value="C:outer membrane-bounded periplasmic space"/>
    <property type="evidence" value="ECO:0007669"/>
    <property type="project" value="InterPro"/>
</dbReference>
<evidence type="ECO:0000259" key="10">
    <source>
        <dbReference type="PROSITE" id="PS51782"/>
    </source>
</evidence>
<dbReference type="Proteomes" id="UP000019678">
    <property type="component" value="Unassembled WGS sequence"/>
</dbReference>
<protein>
    <recommendedName>
        <fullName evidence="10">LysM domain-containing protein</fullName>
    </recommendedName>
</protein>
<dbReference type="PROSITE" id="PS51782">
    <property type="entry name" value="LYSM"/>
    <property type="match status" value="1"/>
</dbReference>
<dbReference type="GO" id="GO:0004252">
    <property type="term" value="F:serine-type endopeptidase activity"/>
    <property type="evidence" value="ECO:0007669"/>
    <property type="project" value="InterPro"/>
</dbReference>
<dbReference type="Pfam" id="PF01476">
    <property type="entry name" value="LysM"/>
    <property type="match status" value="1"/>
</dbReference>
<dbReference type="InterPro" id="IPR018392">
    <property type="entry name" value="LysM"/>
</dbReference>
<evidence type="ECO:0000256" key="8">
    <source>
        <dbReference type="SAM" id="MobiDB-lite"/>
    </source>
</evidence>
<dbReference type="SUPFAM" id="SSF54106">
    <property type="entry name" value="LysM domain"/>
    <property type="match status" value="1"/>
</dbReference>
<dbReference type="RefSeq" id="WP_052374802.1">
    <property type="nucleotide sequence ID" value="NZ_ASRX01000015.1"/>
</dbReference>
<keyword evidence="6" id="KW-0862">Zinc</keyword>
<evidence type="ECO:0000256" key="6">
    <source>
        <dbReference type="ARBA" id="ARBA00022833"/>
    </source>
</evidence>
<dbReference type="InterPro" id="IPR036779">
    <property type="entry name" value="LysM_dom_sf"/>
</dbReference>
<feature type="compositionally biased region" description="Low complexity" evidence="8">
    <location>
        <begin position="384"/>
        <end position="399"/>
    </location>
</feature>
<evidence type="ECO:0000256" key="1">
    <source>
        <dbReference type="ARBA" id="ARBA00022670"/>
    </source>
</evidence>
<evidence type="ECO:0000313" key="11">
    <source>
        <dbReference type="EMBL" id="EYF06636.1"/>
    </source>
</evidence>